<evidence type="ECO:0000256" key="3">
    <source>
        <dbReference type="ARBA" id="ARBA00022617"/>
    </source>
</evidence>
<dbReference type="InterPro" id="IPR047146">
    <property type="entry name" value="Cyt_P450_E_CYP52_fungi"/>
</dbReference>
<evidence type="ECO:0000256" key="8">
    <source>
        <dbReference type="PIRSR" id="PIRSR602401-1"/>
    </source>
</evidence>
<evidence type="ECO:0000313" key="11">
    <source>
        <dbReference type="EMBL" id="EMD30996.1"/>
    </source>
</evidence>
<dbReference type="PROSITE" id="PS00086">
    <property type="entry name" value="CYTOCHROME_P450"/>
    <property type="match status" value="1"/>
</dbReference>
<gene>
    <name evidence="11" type="ORF">CERSUDRAFT_120204</name>
</gene>
<keyword evidence="10" id="KW-0812">Transmembrane</keyword>
<evidence type="ECO:0000256" key="6">
    <source>
        <dbReference type="ARBA" id="ARBA00023004"/>
    </source>
</evidence>
<dbReference type="STRING" id="914234.M2QWV9"/>
<evidence type="ECO:0000256" key="4">
    <source>
        <dbReference type="ARBA" id="ARBA00022723"/>
    </source>
</evidence>
<name>M2QWV9_CERS8</name>
<dbReference type="CDD" id="cd11063">
    <property type="entry name" value="CYP52"/>
    <property type="match status" value="1"/>
</dbReference>
<dbReference type="GO" id="GO:0004497">
    <property type="term" value="F:monooxygenase activity"/>
    <property type="evidence" value="ECO:0007669"/>
    <property type="project" value="UniProtKB-KW"/>
</dbReference>
<keyword evidence="10" id="KW-1133">Transmembrane helix</keyword>
<dbReference type="PRINTS" id="PR00385">
    <property type="entry name" value="P450"/>
</dbReference>
<evidence type="ECO:0000256" key="1">
    <source>
        <dbReference type="ARBA" id="ARBA00001971"/>
    </source>
</evidence>
<keyword evidence="6 8" id="KW-0408">Iron</keyword>
<keyword evidence="5 9" id="KW-0560">Oxidoreductase</keyword>
<reference evidence="11 12" key="1">
    <citation type="journal article" date="2012" name="Proc. Natl. Acad. Sci. U.S.A.">
        <title>Comparative genomics of Ceriporiopsis subvermispora and Phanerochaete chrysosporium provide insight into selective ligninolysis.</title>
        <authorList>
            <person name="Fernandez-Fueyo E."/>
            <person name="Ruiz-Duenas F.J."/>
            <person name="Ferreira P."/>
            <person name="Floudas D."/>
            <person name="Hibbett D.S."/>
            <person name="Canessa P."/>
            <person name="Larrondo L.F."/>
            <person name="James T.Y."/>
            <person name="Seelenfreund D."/>
            <person name="Lobos S."/>
            <person name="Polanco R."/>
            <person name="Tello M."/>
            <person name="Honda Y."/>
            <person name="Watanabe T."/>
            <person name="Watanabe T."/>
            <person name="Ryu J.S."/>
            <person name="Kubicek C.P."/>
            <person name="Schmoll M."/>
            <person name="Gaskell J."/>
            <person name="Hammel K.E."/>
            <person name="St John F.J."/>
            <person name="Vanden Wymelenberg A."/>
            <person name="Sabat G."/>
            <person name="Splinter BonDurant S."/>
            <person name="Syed K."/>
            <person name="Yadav J.S."/>
            <person name="Doddapaneni H."/>
            <person name="Subramanian V."/>
            <person name="Lavin J.L."/>
            <person name="Oguiza J.A."/>
            <person name="Perez G."/>
            <person name="Pisabarro A.G."/>
            <person name="Ramirez L."/>
            <person name="Santoyo F."/>
            <person name="Master E."/>
            <person name="Coutinho P.M."/>
            <person name="Henrissat B."/>
            <person name="Lombard V."/>
            <person name="Magnuson J.K."/>
            <person name="Kuees U."/>
            <person name="Hori C."/>
            <person name="Igarashi K."/>
            <person name="Samejima M."/>
            <person name="Held B.W."/>
            <person name="Barry K.W."/>
            <person name="LaButti K.M."/>
            <person name="Lapidus A."/>
            <person name="Lindquist E.A."/>
            <person name="Lucas S.M."/>
            <person name="Riley R."/>
            <person name="Salamov A.A."/>
            <person name="Hoffmeister D."/>
            <person name="Schwenk D."/>
            <person name="Hadar Y."/>
            <person name="Yarden O."/>
            <person name="de Vries R.P."/>
            <person name="Wiebenga A."/>
            <person name="Stenlid J."/>
            <person name="Eastwood D."/>
            <person name="Grigoriev I.V."/>
            <person name="Berka R.M."/>
            <person name="Blanchette R.A."/>
            <person name="Kersten P."/>
            <person name="Martinez A.T."/>
            <person name="Vicuna R."/>
            <person name="Cullen D."/>
        </authorList>
    </citation>
    <scope>NUCLEOTIDE SEQUENCE [LARGE SCALE GENOMIC DNA]</scope>
    <source>
        <strain evidence="11 12">B</strain>
    </source>
</reference>
<comment type="cofactor">
    <cofactor evidence="1 8">
        <name>heme</name>
        <dbReference type="ChEBI" id="CHEBI:30413"/>
    </cofactor>
</comment>
<dbReference type="InterPro" id="IPR036396">
    <property type="entry name" value="Cyt_P450_sf"/>
</dbReference>
<proteinExistence type="inferred from homology"/>
<dbReference type="OrthoDB" id="1470350at2759"/>
<evidence type="ECO:0000256" key="7">
    <source>
        <dbReference type="ARBA" id="ARBA00023033"/>
    </source>
</evidence>
<protein>
    <recommendedName>
        <fullName evidence="13">Cytochrome P450</fullName>
    </recommendedName>
</protein>
<dbReference type="PRINTS" id="PR00463">
    <property type="entry name" value="EP450I"/>
</dbReference>
<keyword evidence="4 8" id="KW-0479">Metal-binding</keyword>
<evidence type="ECO:0000256" key="10">
    <source>
        <dbReference type="SAM" id="Phobius"/>
    </source>
</evidence>
<dbReference type="SUPFAM" id="SSF48264">
    <property type="entry name" value="Cytochrome P450"/>
    <property type="match status" value="1"/>
</dbReference>
<dbReference type="InterPro" id="IPR002401">
    <property type="entry name" value="Cyt_P450_E_grp-I"/>
</dbReference>
<dbReference type="Proteomes" id="UP000016930">
    <property type="component" value="Unassembled WGS sequence"/>
</dbReference>
<dbReference type="GO" id="GO:0005506">
    <property type="term" value="F:iron ion binding"/>
    <property type="evidence" value="ECO:0007669"/>
    <property type="project" value="InterPro"/>
</dbReference>
<accession>M2QWV9</accession>
<dbReference type="Gene3D" id="1.10.630.10">
    <property type="entry name" value="Cytochrome P450"/>
    <property type="match status" value="1"/>
</dbReference>
<dbReference type="HOGENOM" id="CLU_001570_27_0_1"/>
<dbReference type="GO" id="GO:0020037">
    <property type="term" value="F:heme binding"/>
    <property type="evidence" value="ECO:0007669"/>
    <property type="project" value="InterPro"/>
</dbReference>
<evidence type="ECO:0008006" key="13">
    <source>
        <dbReference type="Google" id="ProtNLM"/>
    </source>
</evidence>
<dbReference type="EMBL" id="KB445826">
    <property type="protein sequence ID" value="EMD30996.1"/>
    <property type="molecule type" value="Genomic_DNA"/>
</dbReference>
<dbReference type="AlphaFoldDB" id="M2QWV9"/>
<evidence type="ECO:0000256" key="2">
    <source>
        <dbReference type="ARBA" id="ARBA00010617"/>
    </source>
</evidence>
<evidence type="ECO:0000313" key="12">
    <source>
        <dbReference type="Proteomes" id="UP000016930"/>
    </source>
</evidence>
<comment type="similarity">
    <text evidence="2 9">Belongs to the cytochrome P450 family.</text>
</comment>
<feature type="transmembrane region" description="Helical" evidence="10">
    <location>
        <begin position="43"/>
        <end position="63"/>
    </location>
</feature>
<evidence type="ECO:0000256" key="5">
    <source>
        <dbReference type="ARBA" id="ARBA00023002"/>
    </source>
</evidence>
<evidence type="ECO:0000256" key="9">
    <source>
        <dbReference type="RuleBase" id="RU000461"/>
    </source>
</evidence>
<dbReference type="InterPro" id="IPR001128">
    <property type="entry name" value="Cyt_P450"/>
</dbReference>
<keyword evidence="10" id="KW-0472">Membrane</keyword>
<dbReference type="Pfam" id="PF00067">
    <property type="entry name" value="p450"/>
    <property type="match status" value="1"/>
</dbReference>
<dbReference type="PANTHER" id="PTHR24287:SF1">
    <property type="entry name" value="P450, PUTATIVE (EUROFUNG)-RELATED"/>
    <property type="match status" value="1"/>
</dbReference>
<feature type="binding site" description="axial binding residue" evidence="8">
    <location>
        <position position="510"/>
    </location>
    <ligand>
        <name>heme</name>
        <dbReference type="ChEBI" id="CHEBI:30413"/>
    </ligand>
    <ligandPart>
        <name>Fe</name>
        <dbReference type="ChEBI" id="CHEBI:18248"/>
    </ligandPart>
</feature>
<organism evidence="11 12">
    <name type="scientific">Ceriporiopsis subvermispora (strain B)</name>
    <name type="common">White-rot fungus</name>
    <name type="synonym">Gelatoporia subvermispora</name>
    <dbReference type="NCBI Taxonomy" id="914234"/>
    <lineage>
        <taxon>Eukaryota</taxon>
        <taxon>Fungi</taxon>
        <taxon>Dikarya</taxon>
        <taxon>Basidiomycota</taxon>
        <taxon>Agaricomycotina</taxon>
        <taxon>Agaricomycetes</taxon>
        <taxon>Polyporales</taxon>
        <taxon>Gelatoporiaceae</taxon>
        <taxon>Gelatoporia</taxon>
    </lineage>
</organism>
<dbReference type="GO" id="GO:0016705">
    <property type="term" value="F:oxidoreductase activity, acting on paired donors, with incorporation or reduction of molecular oxygen"/>
    <property type="evidence" value="ECO:0007669"/>
    <property type="project" value="InterPro"/>
</dbReference>
<keyword evidence="12" id="KW-1185">Reference proteome</keyword>
<sequence>MVVLTPGLSFLLQNAPSLFVPPALFLVSAHVVTRFLGVLNTDWSRVLGFLLSYLVFFGLRNFLLGLDEKRKLRELGAVRVPEIKGKWPWNVDLLLARMGRKKDGYPLAAVEDLAAQYGYVFSTNILGERRIITLEPSHLKIILATEFQKYEKGDIWRRRSQSVLGSGVFAVDGDLWKFHRSMSRPFFSRDRISDFETFERHSEVVLSVIRGRCGLPIDFQDLVGRFTLDSATEFLLGDCVHSLRKLIPGGAKSASQNGDVDPDTFAQALFEVQAQVSKRGRLAPVWPLFELFRDKTRQNVKILHCFINPIIQRALERQRSQKEADERHGVAIPEQTSLLDELVALTDDPKLIADETVNILIAGRDTTAGTLSFLVYLLTQHADVLRRLRNEVLQHVGPTRAPTAGDFRDMKFLRACINETLRLFPPVPGNMRWSVQATTLPPVEPGGKPFYIPAGTSVMYSDMVIHKRKDLWGPDADEFDPDRFLDERLHKYLTPNPFIFLPFNAGPRICLGQQFAYNEISYLIVRLLQAFDDIEFASDAQPAAARPPASWASKGGRIGIEMIKPKVEFTMYIEGGLHVRFREARTEV</sequence>
<keyword evidence="7 9" id="KW-0503">Monooxygenase</keyword>
<dbReference type="PANTHER" id="PTHR24287">
    <property type="entry name" value="P450, PUTATIVE (EUROFUNG)-RELATED"/>
    <property type="match status" value="1"/>
</dbReference>
<dbReference type="InterPro" id="IPR017972">
    <property type="entry name" value="Cyt_P450_CS"/>
</dbReference>
<keyword evidence="3 8" id="KW-0349">Heme</keyword>